<dbReference type="Gene3D" id="1.25.40.10">
    <property type="entry name" value="Tetratricopeptide repeat domain"/>
    <property type="match status" value="1"/>
</dbReference>
<dbReference type="Pfam" id="PF00149">
    <property type="entry name" value="Metallophos"/>
    <property type="match status" value="1"/>
</dbReference>
<dbReference type="InterPro" id="IPR004843">
    <property type="entry name" value="Calcineurin-like_PHP"/>
</dbReference>
<comment type="caution">
    <text evidence="2">The sequence shown here is derived from an EMBL/GenBank/DDBJ whole genome shotgun (WGS) entry which is preliminary data.</text>
</comment>
<dbReference type="EMBL" id="CAMXCT010002003">
    <property type="protein sequence ID" value="CAI3994877.1"/>
    <property type="molecule type" value="Genomic_DNA"/>
</dbReference>
<feature type="domain" description="Calcineurin-like phosphoesterase" evidence="1">
    <location>
        <begin position="141"/>
        <end position="352"/>
    </location>
</feature>
<dbReference type="EMBL" id="CAMXCT020002003">
    <property type="protein sequence ID" value="CAL1148252.1"/>
    <property type="molecule type" value="Genomic_DNA"/>
</dbReference>
<evidence type="ECO:0000313" key="5">
    <source>
        <dbReference type="Proteomes" id="UP001152797"/>
    </source>
</evidence>
<reference evidence="3" key="2">
    <citation type="submission" date="2024-04" db="EMBL/GenBank/DDBJ databases">
        <authorList>
            <person name="Chen Y."/>
            <person name="Shah S."/>
            <person name="Dougan E. K."/>
            <person name="Thang M."/>
            <person name="Chan C."/>
        </authorList>
    </citation>
    <scope>NUCLEOTIDE SEQUENCE [LARGE SCALE GENOMIC DNA]</scope>
</reference>
<dbReference type="InterPro" id="IPR052963">
    <property type="entry name" value="Pantetheine_PDE"/>
</dbReference>
<dbReference type="InterPro" id="IPR011990">
    <property type="entry name" value="TPR-like_helical_dom_sf"/>
</dbReference>
<dbReference type="CDD" id="cd00838">
    <property type="entry name" value="MPP_superfamily"/>
    <property type="match status" value="1"/>
</dbReference>
<proteinExistence type="predicted"/>
<dbReference type="PANTHER" id="PTHR36492:SF2">
    <property type="entry name" value="[ACYL-CARRIER-PROTEIN] PHOSPHODIESTERASE PPTH"/>
    <property type="match status" value="1"/>
</dbReference>
<dbReference type="InterPro" id="IPR029052">
    <property type="entry name" value="Metallo-depent_PP-like"/>
</dbReference>
<dbReference type="SUPFAM" id="SSF48452">
    <property type="entry name" value="TPR-like"/>
    <property type="match status" value="1"/>
</dbReference>
<evidence type="ECO:0000313" key="2">
    <source>
        <dbReference type="EMBL" id="CAI3994877.1"/>
    </source>
</evidence>
<organism evidence="2">
    <name type="scientific">Cladocopium goreaui</name>
    <dbReference type="NCBI Taxonomy" id="2562237"/>
    <lineage>
        <taxon>Eukaryota</taxon>
        <taxon>Sar</taxon>
        <taxon>Alveolata</taxon>
        <taxon>Dinophyceae</taxon>
        <taxon>Suessiales</taxon>
        <taxon>Symbiodiniaceae</taxon>
        <taxon>Cladocopium</taxon>
    </lineage>
</organism>
<keyword evidence="4" id="KW-0378">Hydrolase</keyword>
<dbReference type="GO" id="GO:0016787">
    <property type="term" value="F:hydrolase activity"/>
    <property type="evidence" value="ECO:0007669"/>
    <property type="project" value="UniProtKB-KW"/>
</dbReference>
<dbReference type="EMBL" id="CAMXCT030002003">
    <property type="protein sequence ID" value="CAL4782189.1"/>
    <property type="molecule type" value="Genomic_DNA"/>
</dbReference>
<keyword evidence="5" id="KW-1185">Reference proteome</keyword>
<dbReference type="Gene3D" id="3.60.21.10">
    <property type="match status" value="1"/>
</dbReference>
<dbReference type="PANTHER" id="PTHR36492">
    <property type="match status" value="1"/>
</dbReference>
<dbReference type="SUPFAM" id="SSF56300">
    <property type="entry name" value="Metallo-dependent phosphatases"/>
    <property type="match status" value="1"/>
</dbReference>
<evidence type="ECO:0000259" key="1">
    <source>
        <dbReference type="Pfam" id="PF00149"/>
    </source>
</evidence>
<evidence type="ECO:0000313" key="3">
    <source>
        <dbReference type="EMBL" id="CAL1148252.1"/>
    </source>
</evidence>
<gene>
    <name evidence="2" type="ORF">C1SCF055_LOCUS21492</name>
</gene>
<dbReference type="Proteomes" id="UP001152797">
    <property type="component" value="Unassembled WGS sequence"/>
</dbReference>
<dbReference type="OrthoDB" id="550558at2759"/>
<protein>
    <submittedName>
        <fullName evidence="4">[Acyl-carrier-protein] phosphodiesterase PptH (ACP phosphodiesterase PptH) (Ppt hydrolase)</fullName>
    </submittedName>
</protein>
<sequence length="399" mass="44241">MAPALYFLPPPGTTDPRGKATASKDTLEVSAWDPSVLYGNRAAALCHLQCWTAAVQDARMAARLQQSAKARCRLGVALLGAGQPEDAYTEFAWALAIDSHYALARSGLEACLSAIPKWKSREAQRRWRLSQDSGRPRAFTKVWMISDLHCDQKGNAEWCQLLDDAEFQEDVLIVAGNVAETYRAVIQSLKVLRGKFRRVFYVPGNRDLALNASEVRTSRFPDSIAKLLALLKACEEIEVDVLPAAIGQDVYVVPLFSWYNAEFDKRSRPDPNIGFDSQCVWPLDQHQLWKWMLKLNEAHLHVYRGTVLTVSHFLPLTTLPFDVAGKQAQAMGCEEIEDQLREVRSSAHVYGHSTIRSLQVHGGTTFGNHALGLVTDENEVPAGPRLLFDGAKGVVKSSA</sequence>
<name>A0A9P1CM68_9DINO</name>
<dbReference type="AlphaFoldDB" id="A0A9P1CM68"/>
<accession>A0A9P1CM68</accession>
<evidence type="ECO:0000313" key="4">
    <source>
        <dbReference type="EMBL" id="CAL4782189.1"/>
    </source>
</evidence>
<reference evidence="2" key="1">
    <citation type="submission" date="2022-10" db="EMBL/GenBank/DDBJ databases">
        <authorList>
            <person name="Chen Y."/>
            <person name="Dougan E. K."/>
            <person name="Chan C."/>
            <person name="Rhodes N."/>
            <person name="Thang M."/>
        </authorList>
    </citation>
    <scope>NUCLEOTIDE SEQUENCE</scope>
</reference>